<evidence type="ECO:0000256" key="1">
    <source>
        <dbReference type="SAM" id="MobiDB-lite"/>
    </source>
</evidence>
<dbReference type="PANTHER" id="PTHR34272:SF1">
    <property type="entry name" value="EXPRESSED PROTEIN"/>
    <property type="match status" value="1"/>
</dbReference>
<dbReference type="Proteomes" id="UP001054252">
    <property type="component" value="Unassembled WGS sequence"/>
</dbReference>
<reference evidence="3 4" key="1">
    <citation type="journal article" date="2021" name="Commun. Biol.">
        <title>The genome of Shorea leprosula (Dipterocarpaceae) highlights the ecological relevance of drought in aseasonal tropical rainforests.</title>
        <authorList>
            <person name="Ng K.K.S."/>
            <person name="Kobayashi M.J."/>
            <person name="Fawcett J.A."/>
            <person name="Hatakeyama M."/>
            <person name="Paape T."/>
            <person name="Ng C.H."/>
            <person name="Ang C.C."/>
            <person name="Tnah L.H."/>
            <person name="Lee C.T."/>
            <person name="Nishiyama T."/>
            <person name="Sese J."/>
            <person name="O'Brien M.J."/>
            <person name="Copetti D."/>
            <person name="Mohd Noor M.I."/>
            <person name="Ong R.C."/>
            <person name="Putra M."/>
            <person name="Sireger I.Z."/>
            <person name="Indrioko S."/>
            <person name="Kosugi Y."/>
            <person name="Izuno A."/>
            <person name="Isagi Y."/>
            <person name="Lee S.L."/>
            <person name="Shimizu K.K."/>
        </authorList>
    </citation>
    <scope>NUCLEOTIDE SEQUENCE [LARGE SCALE GENOMIC DNA]</scope>
    <source>
        <strain evidence="3">214</strain>
    </source>
</reference>
<name>A0AAV5KZ08_9ROSI</name>
<dbReference type="AlphaFoldDB" id="A0AAV5KZ08"/>
<protein>
    <recommendedName>
        <fullName evidence="2">DUF7086 domain-containing protein</fullName>
    </recommendedName>
</protein>
<dbReference type="Pfam" id="PF23324">
    <property type="entry name" value="DUF7086"/>
    <property type="match status" value="1"/>
</dbReference>
<dbReference type="InterPro" id="IPR055513">
    <property type="entry name" value="DUF7086"/>
</dbReference>
<feature type="region of interest" description="Disordered" evidence="1">
    <location>
        <begin position="74"/>
        <end position="112"/>
    </location>
</feature>
<evidence type="ECO:0000313" key="4">
    <source>
        <dbReference type="Proteomes" id="UP001054252"/>
    </source>
</evidence>
<organism evidence="3 4">
    <name type="scientific">Rubroshorea leprosula</name>
    <dbReference type="NCBI Taxonomy" id="152421"/>
    <lineage>
        <taxon>Eukaryota</taxon>
        <taxon>Viridiplantae</taxon>
        <taxon>Streptophyta</taxon>
        <taxon>Embryophyta</taxon>
        <taxon>Tracheophyta</taxon>
        <taxon>Spermatophyta</taxon>
        <taxon>Magnoliopsida</taxon>
        <taxon>eudicotyledons</taxon>
        <taxon>Gunneridae</taxon>
        <taxon>Pentapetalae</taxon>
        <taxon>rosids</taxon>
        <taxon>malvids</taxon>
        <taxon>Malvales</taxon>
        <taxon>Dipterocarpaceae</taxon>
        <taxon>Rubroshorea</taxon>
    </lineage>
</organism>
<dbReference type="EMBL" id="BPVZ01000085">
    <property type="protein sequence ID" value="GKV30077.1"/>
    <property type="molecule type" value="Genomic_DNA"/>
</dbReference>
<proteinExistence type="predicted"/>
<accession>A0AAV5KZ08</accession>
<sequence>MTSPPPFHQYDNQDDPLALTLGLPHSSWTTTPVPPPQQITIPPVASFQSQPPYGLVWTRPYLPEYSSQMENPNLAFNQDMAGPSSRSRQGRRARSKTRGDGKSETIPPSYPWAQNRRSMIHSLEYLLSKGITKISGEVKCKRCDKQYEMEYDLVEKFREIALYISRNKSSMHTRAPSEWMNPTLPDCEMCDQSNCVRPVLTKKRSINWLFLLLGKMLGCCKLSELKYFCKHTENHRTGAKDRVLYLTYLGLCKQLDPSGPFDIDL</sequence>
<comment type="caution">
    <text evidence="3">The sequence shown here is derived from an EMBL/GenBank/DDBJ whole genome shotgun (WGS) entry which is preliminary data.</text>
</comment>
<dbReference type="PANTHER" id="PTHR34272">
    <property type="entry name" value="EXPRESSED PROTEIN"/>
    <property type="match status" value="1"/>
</dbReference>
<gene>
    <name evidence="3" type="ORF">SLEP1_g38937</name>
</gene>
<keyword evidence="4" id="KW-1185">Reference proteome</keyword>
<feature type="domain" description="DUF7086" evidence="2">
    <location>
        <begin position="123"/>
        <end position="255"/>
    </location>
</feature>
<feature type="region of interest" description="Disordered" evidence="1">
    <location>
        <begin position="1"/>
        <end position="36"/>
    </location>
</feature>
<evidence type="ECO:0000259" key="2">
    <source>
        <dbReference type="Pfam" id="PF23324"/>
    </source>
</evidence>
<evidence type="ECO:0000313" key="3">
    <source>
        <dbReference type="EMBL" id="GKV30077.1"/>
    </source>
</evidence>